<proteinExistence type="predicted"/>
<dbReference type="RefSeq" id="WP_081148851.1">
    <property type="nucleotide sequence ID" value="NZ_CP020465.1"/>
</dbReference>
<reference evidence="1 2" key="1">
    <citation type="submission" date="2017-08" db="EMBL/GenBank/DDBJ databases">
        <title>Complete genome of Colwellia sp. NB097-1, a psychrophile bacterium ioslated from Bering Sea.</title>
        <authorList>
            <person name="Chen X."/>
        </authorList>
    </citation>
    <scope>NUCLEOTIDE SEQUENCE [LARGE SCALE GENOMIC DNA]</scope>
    <source>
        <strain evidence="1 2">NB097-1</strain>
    </source>
</reference>
<dbReference type="EMBL" id="CP020465">
    <property type="protein sequence ID" value="ASP46686.1"/>
    <property type="molecule type" value="Genomic_DNA"/>
</dbReference>
<accession>A0A222G437</accession>
<evidence type="ECO:0000313" key="1">
    <source>
        <dbReference type="EMBL" id="ASP46686.1"/>
    </source>
</evidence>
<evidence type="ECO:0000313" key="2">
    <source>
        <dbReference type="Proteomes" id="UP000202259"/>
    </source>
</evidence>
<gene>
    <name evidence="1" type="ORF">B5D82_02140</name>
</gene>
<protein>
    <submittedName>
        <fullName evidence="1">Uncharacterized protein</fullName>
    </submittedName>
</protein>
<dbReference type="AlphaFoldDB" id="A0A222G437"/>
<keyword evidence="2" id="KW-1185">Reference proteome</keyword>
<organism evidence="1 2">
    <name type="scientific">Cognaticolwellia beringensis</name>
    <dbReference type="NCBI Taxonomy" id="1967665"/>
    <lineage>
        <taxon>Bacteria</taxon>
        <taxon>Pseudomonadati</taxon>
        <taxon>Pseudomonadota</taxon>
        <taxon>Gammaproteobacteria</taxon>
        <taxon>Alteromonadales</taxon>
        <taxon>Colwelliaceae</taxon>
        <taxon>Cognaticolwellia</taxon>
    </lineage>
</organism>
<name>A0A222G437_9GAMM</name>
<dbReference type="Proteomes" id="UP000202259">
    <property type="component" value="Chromosome"/>
</dbReference>
<dbReference type="KEGG" id="cber:B5D82_02140"/>
<sequence length="221" mass="24714">MSRGANKGDNRFGSHQVDKVALRTKLIKSVLRELTKRKITFPNVTQLGEYVAEEVNRVLKHEYPDIFATKRGPISANGVVRPGSKYLNYLEKHLLASAKSDNLNELQVRVLTYQLEISQLKDELTAIKNFAKKNLAHVNNKPLPELPADNIEQHSTAIALDATHKIILALVQASDGVFIFDDNKIINCSKTANNVVANEKLLISSTIFDSYLYKGTVQDDQ</sequence>